<dbReference type="Proteomes" id="UP000221011">
    <property type="component" value="Chromosome"/>
</dbReference>
<dbReference type="EMBL" id="CP022685">
    <property type="protein sequence ID" value="ATL31742.1"/>
    <property type="molecule type" value="Genomic_DNA"/>
</dbReference>
<organism evidence="1 2">
    <name type="scientific">Streptomyces formicae</name>
    <dbReference type="NCBI Taxonomy" id="1616117"/>
    <lineage>
        <taxon>Bacteria</taxon>
        <taxon>Bacillati</taxon>
        <taxon>Actinomycetota</taxon>
        <taxon>Actinomycetes</taxon>
        <taxon>Kitasatosporales</taxon>
        <taxon>Streptomycetaceae</taxon>
        <taxon>Streptomyces</taxon>
    </lineage>
</organism>
<name>A0A291QJI7_9ACTN</name>
<evidence type="ECO:0000313" key="1">
    <source>
        <dbReference type="EMBL" id="ATL31742.1"/>
    </source>
</evidence>
<dbReference type="KEGG" id="sfk:KY5_6724"/>
<proteinExistence type="predicted"/>
<sequence>MRGVELVGSGALWGFSGAVGGACAGGELRYGVVRQRLVRAEGEG</sequence>
<keyword evidence="2" id="KW-1185">Reference proteome</keyword>
<dbReference type="AlphaFoldDB" id="A0A291QJI7"/>
<reference evidence="1 2" key="1">
    <citation type="submission" date="2017-08" db="EMBL/GenBank/DDBJ databases">
        <title>Complete Genome Sequence of Streptomyces formicae KY5, the formicamycin producer.</title>
        <authorList>
            <person name="Holmes N.A."/>
            <person name="Devine R."/>
            <person name="Qin Z."/>
            <person name="Seipke R.F."/>
            <person name="Wilkinson B."/>
            <person name="Hutchings M.I."/>
        </authorList>
    </citation>
    <scope>NUCLEOTIDE SEQUENCE [LARGE SCALE GENOMIC DNA]</scope>
    <source>
        <strain evidence="1 2">KY5</strain>
    </source>
</reference>
<evidence type="ECO:0000313" key="2">
    <source>
        <dbReference type="Proteomes" id="UP000221011"/>
    </source>
</evidence>
<dbReference type="PROSITE" id="PS51257">
    <property type="entry name" value="PROKAR_LIPOPROTEIN"/>
    <property type="match status" value="1"/>
</dbReference>
<accession>A0A291QJI7</accession>
<gene>
    <name evidence="1" type="ORF">KY5_6724</name>
</gene>
<protein>
    <submittedName>
        <fullName evidence="1">Uncharacterized protein</fullName>
    </submittedName>
</protein>